<accession>A0A1M6FJD1</accession>
<name>A0A1M6FJD1_9RHOB</name>
<reference evidence="2" key="1">
    <citation type="submission" date="2016-11" db="EMBL/GenBank/DDBJ databases">
        <authorList>
            <person name="Varghese N."/>
            <person name="Submissions S."/>
        </authorList>
    </citation>
    <scope>NUCLEOTIDE SEQUENCE [LARGE SCALE GENOMIC DNA]</scope>
    <source>
        <strain evidence="2">DSM 100564</strain>
    </source>
</reference>
<dbReference type="EMBL" id="FQZQ01000004">
    <property type="protein sequence ID" value="SHI97785.1"/>
    <property type="molecule type" value="Genomic_DNA"/>
</dbReference>
<dbReference type="Proteomes" id="UP000183982">
    <property type="component" value="Unassembled WGS sequence"/>
</dbReference>
<proteinExistence type="predicted"/>
<evidence type="ECO:0000313" key="2">
    <source>
        <dbReference type="Proteomes" id="UP000183982"/>
    </source>
</evidence>
<keyword evidence="2" id="KW-1185">Reference proteome</keyword>
<gene>
    <name evidence="1" type="ORF">SAMN05444000_10490</name>
</gene>
<dbReference type="AlphaFoldDB" id="A0A1M6FJD1"/>
<sequence length="261" mass="28974">MPIRPAYALRATPDPGGVQSALPWGGPGAARRCRRAFHPKSFFRALRTSVVLATLSTQALAGLSTDTMKVCEKAKAYGPALFESLESVGWNTLEKKHWKRFERRSVDGFGLLYVGHGTEPLDWTEVKKRGQSYTSAVKKWISSTDKAMAFVDSDNPEAVLVVLNMTKGNQQGFECVYAGPSDKKTDAKIDKLVRSFNRKGIKQANSEAHIAYGEYSSALGTPPKRARMAVQVARYLEPMNEIWGRPARVETAFFVQKQTKK</sequence>
<protein>
    <submittedName>
        <fullName evidence="1">Uncharacterized protein</fullName>
    </submittedName>
</protein>
<evidence type="ECO:0000313" key="1">
    <source>
        <dbReference type="EMBL" id="SHI97785.1"/>
    </source>
</evidence>
<dbReference type="STRING" id="1470563.SAMN05444000_10490"/>
<organism evidence="1 2">
    <name type="scientific">Shimia gijangensis</name>
    <dbReference type="NCBI Taxonomy" id="1470563"/>
    <lineage>
        <taxon>Bacteria</taxon>
        <taxon>Pseudomonadati</taxon>
        <taxon>Pseudomonadota</taxon>
        <taxon>Alphaproteobacteria</taxon>
        <taxon>Rhodobacterales</taxon>
        <taxon>Roseobacteraceae</taxon>
    </lineage>
</organism>